<dbReference type="Proteomes" id="UP000324897">
    <property type="component" value="Chromosome 1"/>
</dbReference>
<reference evidence="1 2" key="1">
    <citation type="journal article" date="2019" name="Sci. Rep.">
        <title>A high-quality genome of Eragrostis curvula grass provides insights into Poaceae evolution and supports new strategies to enhance forage quality.</title>
        <authorList>
            <person name="Carballo J."/>
            <person name="Santos B.A.C.M."/>
            <person name="Zappacosta D."/>
            <person name="Garbus I."/>
            <person name="Selva J.P."/>
            <person name="Gallo C.A."/>
            <person name="Diaz A."/>
            <person name="Albertini E."/>
            <person name="Caccamo M."/>
            <person name="Echenique V."/>
        </authorList>
    </citation>
    <scope>NUCLEOTIDE SEQUENCE [LARGE SCALE GENOMIC DNA]</scope>
    <source>
        <strain evidence="2">cv. Victoria</strain>
        <tissue evidence="1">Leaf</tissue>
    </source>
</reference>
<keyword evidence="2" id="KW-1185">Reference proteome</keyword>
<protein>
    <submittedName>
        <fullName evidence="1">Uncharacterized protein</fullName>
    </submittedName>
</protein>
<dbReference type="EMBL" id="RWGY01000011">
    <property type="protein sequence ID" value="TVU28866.1"/>
    <property type="molecule type" value="Genomic_DNA"/>
</dbReference>
<name>A0A5J9UYZ8_9POAL</name>
<feature type="non-terminal residue" evidence="1">
    <location>
        <position position="1"/>
    </location>
</feature>
<dbReference type="Gramene" id="TVU28866">
    <property type="protein sequence ID" value="TVU28866"/>
    <property type="gene ID" value="EJB05_20402"/>
</dbReference>
<organism evidence="1 2">
    <name type="scientific">Eragrostis curvula</name>
    <name type="common">weeping love grass</name>
    <dbReference type="NCBI Taxonomy" id="38414"/>
    <lineage>
        <taxon>Eukaryota</taxon>
        <taxon>Viridiplantae</taxon>
        <taxon>Streptophyta</taxon>
        <taxon>Embryophyta</taxon>
        <taxon>Tracheophyta</taxon>
        <taxon>Spermatophyta</taxon>
        <taxon>Magnoliopsida</taxon>
        <taxon>Liliopsida</taxon>
        <taxon>Poales</taxon>
        <taxon>Poaceae</taxon>
        <taxon>PACMAD clade</taxon>
        <taxon>Chloridoideae</taxon>
        <taxon>Eragrostideae</taxon>
        <taxon>Eragrostidinae</taxon>
        <taxon>Eragrostis</taxon>
    </lineage>
</organism>
<evidence type="ECO:0000313" key="1">
    <source>
        <dbReference type="EMBL" id="TVU28866.1"/>
    </source>
</evidence>
<gene>
    <name evidence="1" type="ORF">EJB05_20402</name>
</gene>
<accession>A0A5J9UYZ8</accession>
<dbReference type="AlphaFoldDB" id="A0A5J9UYZ8"/>
<comment type="caution">
    <text evidence="1">The sequence shown here is derived from an EMBL/GenBank/DDBJ whole genome shotgun (WGS) entry which is preliminary data.</text>
</comment>
<sequence>MERPKYGFMYDEHPSVHLQNPITVVMAKLISNIFLTVALLSLLHSTLQAQGRSVIYDAGEDAAMQWTPLLNTTAAQQQGIHPNAITLRYCDRCTCCSPVICQTFNCCMESICEPQPSTGLPNKSECNTKPASCSCSTDTCR</sequence>
<evidence type="ECO:0000313" key="2">
    <source>
        <dbReference type="Proteomes" id="UP000324897"/>
    </source>
</evidence>
<proteinExistence type="predicted"/>